<dbReference type="Proteomes" id="UP001140217">
    <property type="component" value="Unassembled WGS sequence"/>
</dbReference>
<dbReference type="Pfam" id="PF00505">
    <property type="entry name" value="HMG_box"/>
    <property type="match status" value="1"/>
</dbReference>
<dbReference type="AlphaFoldDB" id="A0A9W8LLG5"/>
<feature type="compositionally biased region" description="Basic residues" evidence="2">
    <location>
        <begin position="49"/>
        <end position="62"/>
    </location>
</feature>
<name>A0A9W8LLG5_9FUNG</name>
<feature type="DNA-binding region" description="HMG box" evidence="1">
    <location>
        <begin position="62"/>
        <end position="130"/>
    </location>
</feature>
<keyword evidence="5" id="KW-1185">Reference proteome</keyword>
<feature type="region of interest" description="Disordered" evidence="2">
    <location>
        <begin position="189"/>
        <end position="208"/>
    </location>
</feature>
<evidence type="ECO:0000313" key="5">
    <source>
        <dbReference type="Proteomes" id="UP001140217"/>
    </source>
</evidence>
<evidence type="ECO:0000313" key="4">
    <source>
        <dbReference type="EMBL" id="KAJ2785307.1"/>
    </source>
</evidence>
<accession>A0A9W8LLG5</accession>
<dbReference type="Gene3D" id="1.10.30.10">
    <property type="entry name" value="High mobility group box domain"/>
    <property type="match status" value="1"/>
</dbReference>
<gene>
    <name evidence="4" type="ORF">H4R18_000631</name>
</gene>
<dbReference type="GO" id="GO:0005634">
    <property type="term" value="C:nucleus"/>
    <property type="evidence" value="ECO:0007669"/>
    <property type="project" value="UniProtKB-UniRule"/>
</dbReference>
<evidence type="ECO:0000256" key="2">
    <source>
        <dbReference type="SAM" id="MobiDB-lite"/>
    </source>
</evidence>
<reference evidence="4" key="1">
    <citation type="submission" date="2022-07" db="EMBL/GenBank/DDBJ databases">
        <title>Phylogenomic reconstructions and comparative analyses of Kickxellomycotina fungi.</title>
        <authorList>
            <person name="Reynolds N.K."/>
            <person name="Stajich J.E."/>
            <person name="Barry K."/>
            <person name="Grigoriev I.V."/>
            <person name="Crous P."/>
            <person name="Smith M.E."/>
        </authorList>
    </citation>
    <scope>NUCLEOTIDE SEQUENCE</scope>
    <source>
        <strain evidence="4">NBRC 105414</strain>
    </source>
</reference>
<dbReference type="InterPro" id="IPR009071">
    <property type="entry name" value="HMG_box_dom"/>
</dbReference>
<organism evidence="4 5">
    <name type="scientific">Coemansia javaensis</name>
    <dbReference type="NCBI Taxonomy" id="2761396"/>
    <lineage>
        <taxon>Eukaryota</taxon>
        <taxon>Fungi</taxon>
        <taxon>Fungi incertae sedis</taxon>
        <taxon>Zoopagomycota</taxon>
        <taxon>Kickxellomycotina</taxon>
        <taxon>Kickxellomycetes</taxon>
        <taxon>Kickxellales</taxon>
        <taxon>Kickxellaceae</taxon>
        <taxon>Coemansia</taxon>
    </lineage>
</organism>
<sequence>MANETALTSVRQFRGEDGSSYIEHVPGHCLVFIPNTANVSSLLSEMRKERKPRTRAKPKAKSSKPTNAFIKYRNHKIEELKGQFPDISQTEISRMAAECWRAESEEHKQRFRDMYKEEKELYDLNKNKRLRMGDSVASEGEYLAGAADVLSQYSLQSASPMVAPLPDPPADCGLGLGLGLGLGVPTGFNTGRRRSHTMPQSGFHPPGMKRRISDELRKHLASKCTSAYLAASVAGPLGAYPSAAPGDLAPFSQHMPFDFAFAPQQAGASGTSTVSTYATPSYDAPPLALPINPNFPLSEFATPGPAPAPVPAPASTVAPPHSDVLASMATPLSIDNAAYAAADDCLSTVVPAHTVDPGLPSLLDTAGLGALAGEGVHLGSGYLATGAPSAISSAAPWAFQHAYTPLQVAAGYAQGQPQPQPQPQQ</sequence>
<comment type="caution">
    <text evidence="4">The sequence shown here is derived from an EMBL/GenBank/DDBJ whole genome shotgun (WGS) entry which is preliminary data.</text>
</comment>
<evidence type="ECO:0000259" key="3">
    <source>
        <dbReference type="PROSITE" id="PS50118"/>
    </source>
</evidence>
<dbReference type="PROSITE" id="PS50118">
    <property type="entry name" value="HMG_BOX_2"/>
    <property type="match status" value="1"/>
</dbReference>
<dbReference type="InterPro" id="IPR036910">
    <property type="entry name" value="HMG_box_dom_sf"/>
</dbReference>
<proteinExistence type="predicted"/>
<dbReference type="SUPFAM" id="SSF47095">
    <property type="entry name" value="HMG-box"/>
    <property type="match status" value="1"/>
</dbReference>
<feature type="domain" description="HMG box" evidence="3">
    <location>
        <begin position="62"/>
        <end position="130"/>
    </location>
</feature>
<feature type="region of interest" description="Disordered" evidence="2">
    <location>
        <begin position="44"/>
        <end position="65"/>
    </location>
</feature>
<dbReference type="EMBL" id="JANBUL010000013">
    <property type="protein sequence ID" value="KAJ2785307.1"/>
    <property type="molecule type" value="Genomic_DNA"/>
</dbReference>
<keyword evidence="1" id="KW-0539">Nucleus</keyword>
<protein>
    <recommendedName>
        <fullName evidence="3">HMG box domain-containing protein</fullName>
    </recommendedName>
</protein>
<dbReference type="OrthoDB" id="6247875at2759"/>
<evidence type="ECO:0000256" key="1">
    <source>
        <dbReference type="PROSITE-ProRule" id="PRU00267"/>
    </source>
</evidence>
<keyword evidence="1" id="KW-0238">DNA-binding</keyword>
<dbReference type="CDD" id="cd00084">
    <property type="entry name" value="HMG-box_SF"/>
    <property type="match status" value="1"/>
</dbReference>
<dbReference type="SMART" id="SM00398">
    <property type="entry name" value="HMG"/>
    <property type="match status" value="1"/>
</dbReference>
<dbReference type="GO" id="GO:0003677">
    <property type="term" value="F:DNA binding"/>
    <property type="evidence" value="ECO:0007669"/>
    <property type="project" value="UniProtKB-UniRule"/>
</dbReference>